<accession>A0ABW1A2V2</accession>
<comment type="caution">
    <text evidence="4">The sequence shown here is derived from an EMBL/GenBank/DDBJ whole genome shotgun (WGS) entry which is preliminary data.</text>
</comment>
<gene>
    <name evidence="4" type="ORF">ACFPZN_17635</name>
</gene>
<protein>
    <submittedName>
        <fullName evidence="4">TetR/AcrR family transcriptional regulator</fullName>
    </submittedName>
</protein>
<dbReference type="InterPro" id="IPR001647">
    <property type="entry name" value="HTH_TetR"/>
</dbReference>
<dbReference type="EMBL" id="JBHSON010000022">
    <property type="protein sequence ID" value="MFC5747455.1"/>
    <property type="molecule type" value="Genomic_DNA"/>
</dbReference>
<dbReference type="PRINTS" id="PR00455">
    <property type="entry name" value="HTHTETR"/>
</dbReference>
<organism evidence="4 5">
    <name type="scientific">Actinomadura rugatobispora</name>
    <dbReference type="NCBI Taxonomy" id="1994"/>
    <lineage>
        <taxon>Bacteria</taxon>
        <taxon>Bacillati</taxon>
        <taxon>Actinomycetota</taxon>
        <taxon>Actinomycetes</taxon>
        <taxon>Streptosporangiales</taxon>
        <taxon>Thermomonosporaceae</taxon>
        <taxon>Actinomadura</taxon>
    </lineage>
</organism>
<dbReference type="PROSITE" id="PS50977">
    <property type="entry name" value="HTH_TETR_2"/>
    <property type="match status" value="1"/>
</dbReference>
<dbReference type="SUPFAM" id="SSF48498">
    <property type="entry name" value="Tetracyclin repressor-like, C-terminal domain"/>
    <property type="match status" value="1"/>
</dbReference>
<dbReference type="RefSeq" id="WP_378283074.1">
    <property type="nucleotide sequence ID" value="NZ_JBHSON010000022.1"/>
</dbReference>
<evidence type="ECO:0000256" key="2">
    <source>
        <dbReference type="PROSITE-ProRule" id="PRU00335"/>
    </source>
</evidence>
<dbReference type="SUPFAM" id="SSF46689">
    <property type="entry name" value="Homeodomain-like"/>
    <property type="match status" value="1"/>
</dbReference>
<evidence type="ECO:0000259" key="3">
    <source>
        <dbReference type="PROSITE" id="PS50977"/>
    </source>
</evidence>
<dbReference type="Gene3D" id="1.10.357.10">
    <property type="entry name" value="Tetracycline Repressor, domain 2"/>
    <property type="match status" value="1"/>
</dbReference>
<dbReference type="InterPro" id="IPR009057">
    <property type="entry name" value="Homeodomain-like_sf"/>
</dbReference>
<feature type="domain" description="HTH tetR-type" evidence="3">
    <location>
        <begin position="30"/>
        <end position="90"/>
    </location>
</feature>
<dbReference type="Pfam" id="PF17918">
    <property type="entry name" value="TetR_C_15"/>
    <property type="match status" value="1"/>
</dbReference>
<name>A0ABW1A2V2_9ACTN</name>
<dbReference type="Pfam" id="PF00440">
    <property type="entry name" value="TetR_N"/>
    <property type="match status" value="1"/>
</dbReference>
<evidence type="ECO:0000313" key="5">
    <source>
        <dbReference type="Proteomes" id="UP001596074"/>
    </source>
</evidence>
<dbReference type="PANTHER" id="PTHR30055">
    <property type="entry name" value="HTH-TYPE TRANSCRIPTIONAL REGULATOR RUTR"/>
    <property type="match status" value="1"/>
</dbReference>
<dbReference type="InterPro" id="IPR050109">
    <property type="entry name" value="HTH-type_TetR-like_transc_reg"/>
</dbReference>
<evidence type="ECO:0000313" key="4">
    <source>
        <dbReference type="EMBL" id="MFC5747455.1"/>
    </source>
</evidence>
<reference evidence="5" key="1">
    <citation type="journal article" date="2019" name="Int. J. Syst. Evol. Microbiol.">
        <title>The Global Catalogue of Microorganisms (GCM) 10K type strain sequencing project: providing services to taxonomists for standard genome sequencing and annotation.</title>
        <authorList>
            <consortium name="The Broad Institute Genomics Platform"/>
            <consortium name="The Broad Institute Genome Sequencing Center for Infectious Disease"/>
            <person name="Wu L."/>
            <person name="Ma J."/>
        </authorList>
    </citation>
    <scope>NUCLEOTIDE SEQUENCE [LARGE SCALE GENOMIC DNA]</scope>
    <source>
        <strain evidence="5">KCTC 42087</strain>
    </source>
</reference>
<proteinExistence type="predicted"/>
<feature type="DNA-binding region" description="H-T-H motif" evidence="2">
    <location>
        <begin position="53"/>
        <end position="72"/>
    </location>
</feature>
<evidence type="ECO:0000256" key="1">
    <source>
        <dbReference type="ARBA" id="ARBA00023125"/>
    </source>
</evidence>
<sequence>MSDAGTAGAAAGAWFEDAAEVPESAARRHGVRRRLVMRHAARLFIEKGYAATTVDDIGRAAGVTGPAVYRHFPTKRALLASVVEDGCDQLARRTGDAGTDPDLAPGEALAELVEAYIAFIVGHRHLALLIEDTMPALDTGGRAGVLASSRRFRGRMLALLREASPDLPEAAARLAVTSVVGMCRNAIRARTTMSDEALRRRLAGQAMAVLLLPADERSTLR</sequence>
<keyword evidence="1 2" id="KW-0238">DNA-binding</keyword>
<dbReference type="InterPro" id="IPR036271">
    <property type="entry name" value="Tet_transcr_reg_TetR-rel_C_sf"/>
</dbReference>
<dbReference type="PANTHER" id="PTHR30055:SF237">
    <property type="entry name" value="TRANSCRIPTIONAL REPRESSOR MCE3R"/>
    <property type="match status" value="1"/>
</dbReference>
<dbReference type="InterPro" id="IPR023772">
    <property type="entry name" value="DNA-bd_HTH_TetR-type_CS"/>
</dbReference>
<keyword evidence="5" id="KW-1185">Reference proteome</keyword>
<dbReference type="Proteomes" id="UP001596074">
    <property type="component" value="Unassembled WGS sequence"/>
</dbReference>
<dbReference type="InterPro" id="IPR041669">
    <property type="entry name" value="TetR_C_15"/>
</dbReference>
<dbReference type="Gene3D" id="1.10.10.60">
    <property type="entry name" value="Homeodomain-like"/>
    <property type="match status" value="1"/>
</dbReference>
<dbReference type="PROSITE" id="PS01081">
    <property type="entry name" value="HTH_TETR_1"/>
    <property type="match status" value="1"/>
</dbReference>